<dbReference type="InterPro" id="IPR012334">
    <property type="entry name" value="Pectin_lyas_fold"/>
</dbReference>
<gene>
    <name evidence="1" type="ordered locus">Metbo_1613</name>
</gene>
<dbReference type="STRING" id="877455.Metbo_1613"/>
<dbReference type="RefSeq" id="WP_013645191.1">
    <property type="nucleotide sequence ID" value="NC_015216.1"/>
</dbReference>
<name>F0T989_METLA</name>
<dbReference type="eggNOG" id="arCOG09729">
    <property type="taxonomic scope" value="Archaea"/>
</dbReference>
<dbReference type="GeneID" id="10278070"/>
<dbReference type="Proteomes" id="UP000007490">
    <property type="component" value="Chromosome"/>
</dbReference>
<accession>F0T989</accession>
<reference evidence="1 2" key="2">
    <citation type="journal article" date="2014" name="Int. J. Syst. Evol. Microbiol.">
        <title>Methanobacterium paludis sp. nov. and a novel strain of Methanobacterium lacus isolated from northern peatlands.</title>
        <authorList>
            <person name="Cadillo-Quiroz H."/>
            <person name="Brauer S.L."/>
            <person name="Goodson N."/>
            <person name="Yavitt J.B."/>
            <person name="Zinder S.H."/>
        </authorList>
    </citation>
    <scope>NUCLEOTIDE SEQUENCE [LARGE SCALE GENOMIC DNA]</scope>
    <source>
        <strain evidence="1 2">AL-21</strain>
    </source>
</reference>
<keyword evidence="2" id="KW-1185">Reference proteome</keyword>
<dbReference type="InterPro" id="IPR011050">
    <property type="entry name" value="Pectin_lyase_fold/virulence"/>
</dbReference>
<organism evidence="1 2">
    <name type="scientific">Methanobacterium lacus (strain AL-21)</name>
    <dbReference type="NCBI Taxonomy" id="877455"/>
    <lineage>
        <taxon>Archaea</taxon>
        <taxon>Methanobacteriati</taxon>
        <taxon>Methanobacteriota</taxon>
        <taxon>Methanomada group</taxon>
        <taxon>Methanobacteria</taxon>
        <taxon>Methanobacteriales</taxon>
        <taxon>Methanobacteriaceae</taxon>
        <taxon>Methanobacterium</taxon>
    </lineage>
</organism>
<dbReference type="Gene3D" id="2.160.20.10">
    <property type="entry name" value="Single-stranded right-handed beta-helix, Pectin lyase-like"/>
    <property type="match status" value="1"/>
</dbReference>
<dbReference type="AlphaFoldDB" id="F0T989"/>
<proteinExistence type="predicted"/>
<protein>
    <submittedName>
        <fullName evidence="1">Polymorphic membrane protein Chlamydia</fullName>
    </submittedName>
</protein>
<sequence length="357" mass="37839" precursor="true">MKNLKVVFIPLIILIILGTASASQATNASQTVNNGGKLVQSSNPTSNDLSVYYVDMKGNDNNTGKNLKQAFKTIQKAINVGSGNFCVVVAKGVYFENLVINKNVKLIGNSSKNTVINGNNKSSCVWIKNSGDVQIDGLTFTNGKSSLGGGIRNQGTLTLKYSCVTSNRANDGGGIYNEGTVNIRGSSISNNSCNYNGGGIQNLNTAYIMRTNILSNTAEMGGGINSKGELQLYQSRVSNNKAEIGGGINNDHCVISTVSSYINGNKAIEGGGIYNNNGIFDIFVTQINSNVASYGGGISNYGLINLHFSTVTKNYASIKGGGIYNYSSIFKDISTTITNNTIDNVNLNPVHNFPVNQ</sequence>
<dbReference type="HOGENOM" id="CLU_775257_0_0_2"/>
<dbReference type="OrthoDB" id="36243at2157"/>
<evidence type="ECO:0000313" key="1">
    <source>
        <dbReference type="EMBL" id="ADZ09840.1"/>
    </source>
</evidence>
<evidence type="ECO:0000313" key="2">
    <source>
        <dbReference type="Proteomes" id="UP000007490"/>
    </source>
</evidence>
<reference evidence="2" key="1">
    <citation type="submission" date="2011-02" db="EMBL/GenBank/DDBJ databases">
        <title>Complete sequence of Methanobacterium sp. AL-21.</title>
        <authorList>
            <consortium name="US DOE Joint Genome Institute"/>
            <person name="Lucas S."/>
            <person name="Copeland A."/>
            <person name="Lapidus A."/>
            <person name="Cheng J.-F."/>
            <person name="Goodwin L."/>
            <person name="Pitluck S."/>
            <person name="Chertkov O."/>
            <person name="Detter J.C."/>
            <person name="Han C."/>
            <person name="Tapia R."/>
            <person name="Land M."/>
            <person name="Hauser L."/>
            <person name="Kyrpides N."/>
            <person name="Ivanova N."/>
            <person name="Mikhailova N."/>
            <person name="Pagani I."/>
            <person name="Cadillo-Quiroz H."/>
            <person name="Imachi H."/>
            <person name="Zinder S."/>
            <person name="Liu W."/>
            <person name="Woyke T."/>
        </authorList>
    </citation>
    <scope>NUCLEOTIDE SEQUENCE [LARGE SCALE GENOMIC DNA]</scope>
    <source>
        <strain evidence="2">AL-21</strain>
    </source>
</reference>
<dbReference type="SUPFAM" id="SSF51126">
    <property type="entry name" value="Pectin lyase-like"/>
    <property type="match status" value="1"/>
</dbReference>
<dbReference type="EMBL" id="CP002551">
    <property type="protein sequence ID" value="ADZ09840.1"/>
    <property type="molecule type" value="Genomic_DNA"/>
</dbReference>
<dbReference type="KEGG" id="mel:Metbo_1613"/>